<dbReference type="InterPro" id="IPR051012">
    <property type="entry name" value="CellSynth/LPSAsmb/PSIAsmb"/>
</dbReference>
<dbReference type="InterPro" id="IPR011990">
    <property type="entry name" value="TPR-like_helical_dom_sf"/>
</dbReference>
<dbReference type="AlphaFoldDB" id="A0A101XQ11"/>
<keyword evidence="5" id="KW-1185">Reference proteome</keyword>
<accession>A0A101XQ11</accession>
<sequence>MEGREKGKKVVPFMADAAFFFERGVRFLNRHDLSRALRSFQRAVDCEPRNAVNHCNLAGVLSELGDFEKSNEILQGVIESIAPDMSECYFYMANNYANLGLYELAEEHVVKYLEEDPSGEFAPDADEMLDVLIHEFGGGEILRERRRLQQETTREKDLARTLLEEGKFHEASELLEQEIARQDDAIAARNNLALARYYLGQMDCAIALSEEVLKRDPANVHALCNLVVFYRHCGQDEAYRTLLDFLKKLVPLQFDQGYKLATTLGILGEHQAAYRIFLQLIQYGDRHDPTLYFALAAASANLGRIKRARQWLLEVQALDPESDIAEYYLGEMDRVVDSRGKFFMSYTYQLPFHLRNSGAAGLLQQKGATQVVHWAKDPSVRSSLYFALYRGPYSTKREALQAFAVLGDRETTHILKEFVKDTGQSQDIIWNGLFVLQRIGIHETIPAYLQGELQDVSLPMQDERLLLWNKLLLSILKDVHQQMAVRDQELTHVATELWLRYVQAVYTDLPRIVKRSVWSAALDYVTRRYSGRTEPQAVVAARYEVSVKALAKAAHAIMITL</sequence>
<proteinExistence type="predicted"/>
<keyword evidence="1" id="KW-0677">Repeat</keyword>
<dbReference type="EMBL" id="LPVJ01000051">
    <property type="protein sequence ID" value="KUO95458.1"/>
    <property type="molecule type" value="Genomic_DNA"/>
</dbReference>
<feature type="repeat" description="TPR" evidence="3">
    <location>
        <begin position="17"/>
        <end position="50"/>
    </location>
</feature>
<dbReference type="SMART" id="SM00028">
    <property type="entry name" value="TPR"/>
    <property type="match status" value="4"/>
</dbReference>
<keyword evidence="2 3" id="KW-0802">TPR repeat</keyword>
<evidence type="ECO:0000256" key="2">
    <source>
        <dbReference type="ARBA" id="ARBA00022803"/>
    </source>
</evidence>
<gene>
    <name evidence="4" type="ORF">ATW55_03075</name>
</gene>
<name>A0A101XQ11_9BACL</name>
<evidence type="ECO:0000313" key="5">
    <source>
        <dbReference type="Proteomes" id="UP000053557"/>
    </source>
</evidence>
<dbReference type="PANTHER" id="PTHR45586:SF1">
    <property type="entry name" value="LIPOPOLYSACCHARIDE ASSEMBLY PROTEIN B"/>
    <property type="match status" value="1"/>
</dbReference>
<protein>
    <submittedName>
        <fullName evidence="4">Uncharacterized protein</fullName>
    </submittedName>
</protein>
<dbReference type="PROSITE" id="PS50005">
    <property type="entry name" value="TPR"/>
    <property type="match status" value="1"/>
</dbReference>
<dbReference type="RefSeq" id="WP_067717280.1">
    <property type="nucleotide sequence ID" value="NZ_LPVJ01000051.1"/>
</dbReference>
<dbReference type="InterPro" id="IPR019734">
    <property type="entry name" value="TPR_rpt"/>
</dbReference>
<dbReference type="SUPFAM" id="SSF48452">
    <property type="entry name" value="TPR-like"/>
    <property type="match status" value="2"/>
</dbReference>
<dbReference type="Proteomes" id="UP000053557">
    <property type="component" value="Unassembled WGS sequence"/>
</dbReference>
<evidence type="ECO:0000313" key="4">
    <source>
        <dbReference type="EMBL" id="KUO95458.1"/>
    </source>
</evidence>
<dbReference type="OrthoDB" id="600613at2"/>
<evidence type="ECO:0000256" key="1">
    <source>
        <dbReference type="ARBA" id="ARBA00022737"/>
    </source>
</evidence>
<organism evidence="4 5">
    <name type="scientific">Ferroacidibacillus organovorans</name>
    <dbReference type="NCBI Taxonomy" id="1765683"/>
    <lineage>
        <taxon>Bacteria</taxon>
        <taxon>Bacillati</taxon>
        <taxon>Bacillota</taxon>
        <taxon>Bacilli</taxon>
        <taxon>Bacillales</taxon>
        <taxon>Alicyclobacillaceae</taxon>
        <taxon>Ferroacidibacillus</taxon>
    </lineage>
</organism>
<evidence type="ECO:0000256" key="3">
    <source>
        <dbReference type="PROSITE-ProRule" id="PRU00339"/>
    </source>
</evidence>
<dbReference type="Pfam" id="PF13432">
    <property type="entry name" value="TPR_16"/>
    <property type="match status" value="1"/>
</dbReference>
<comment type="caution">
    <text evidence="4">The sequence shown here is derived from an EMBL/GenBank/DDBJ whole genome shotgun (WGS) entry which is preliminary data.</text>
</comment>
<dbReference type="PANTHER" id="PTHR45586">
    <property type="entry name" value="TPR REPEAT-CONTAINING PROTEIN PA4667"/>
    <property type="match status" value="1"/>
</dbReference>
<reference evidence="4 5" key="1">
    <citation type="submission" date="2015-12" db="EMBL/GenBank/DDBJ databases">
        <title>Draft genome sequence of Acidibacillus ferrooxidans ITV001, isolated from a chalcopyrite acid mine drainage site in Brazil.</title>
        <authorList>
            <person name="Dall'Agnol H."/>
            <person name="Nancucheo I."/>
            <person name="Johnson B."/>
            <person name="Oliveira R."/>
            <person name="Leite L."/>
            <person name="Pylro V."/>
            <person name="Nunes G.L."/>
            <person name="Tzotzos G."/>
            <person name="Fernandes G.R."/>
            <person name="Dutra J."/>
            <person name="Orellana S.C."/>
            <person name="Oliveira G."/>
        </authorList>
    </citation>
    <scope>NUCLEOTIDE SEQUENCE [LARGE SCALE GENOMIC DNA]</scope>
    <source>
        <strain evidence="5">ITV01</strain>
    </source>
</reference>
<dbReference type="Gene3D" id="1.25.40.10">
    <property type="entry name" value="Tetratricopeptide repeat domain"/>
    <property type="match status" value="3"/>
</dbReference>